<dbReference type="Proteomes" id="UP000199271">
    <property type="component" value="Unassembled WGS sequence"/>
</dbReference>
<comment type="function">
    <text evidence="11">Catalyzes the reversible phosphatidyl group transfer from one phosphatidylglycerol molecule to another to form cardiolipin (CL) (diphosphatidylglycerol) and glycerol.</text>
</comment>
<reference evidence="15" key="2">
    <citation type="submission" date="2021-05" db="EMBL/GenBank/DDBJ databases">
        <title>Pangenome of Leuconostoc gelidum warrants species status for Leuconostoc gelidum subsp. gasicomitatum.</title>
        <authorList>
            <person name="Johansson P."/>
            <person name="Sade E."/>
            <person name="Hultman J."/>
            <person name="Auvinen P."/>
            <person name="Bjorkroth J."/>
        </authorList>
    </citation>
    <scope>NUCLEOTIDE SEQUENCE</scope>
    <source>
        <strain evidence="15">A.21.4</strain>
    </source>
</reference>
<dbReference type="AlphaFoldDB" id="A0A9Q3T003"/>
<keyword evidence="1 11" id="KW-1003">Cell membrane</keyword>
<dbReference type="InterPro" id="IPR001736">
    <property type="entry name" value="PLipase_D/transphosphatidylase"/>
</dbReference>
<keyword evidence="9 11" id="KW-0594">Phospholipid biosynthesis</keyword>
<dbReference type="EC" id="2.7.8.-" evidence="11 12"/>
<comment type="subcellular location">
    <subcellularLocation>
        <location evidence="11">Cell membrane</location>
        <topology evidence="11">Multi-pass membrane protein</topology>
    </subcellularLocation>
</comment>
<feature type="transmembrane region" description="Helical" evidence="11">
    <location>
        <begin position="33"/>
        <end position="56"/>
    </location>
</feature>
<dbReference type="Gene3D" id="3.30.870.10">
    <property type="entry name" value="Endonuclease Chain A"/>
    <property type="match status" value="2"/>
</dbReference>
<feature type="active site" evidence="11">
    <location>
        <position position="404"/>
    </location>
</feature>
<dbReference type="SMART" id="SM00155">
    <property type="entry name" value="PLDc"/>
    <property type="match status" value="2"/>
</dbReference>
<reference evidence="14 16" key="1">
    <citation type="submission" date="2015-12" db="EMBL/GenBank/DDBJ databases">
        <authorList>
            <person name="Andreevskaya M."/>
        </authorList>
    </citation>
    <scope>NUCLEOTIDE SEQUENCE [LARGE SCALE GENOMIC DNA]</scope>
    <source>
        <strain evidence="14 16">C122c</strain>
    </source>
</reference>
<feature type="active site" evidence="11">
    <location>
        <position position="224"/>
    </location>
</feature>
<feature type="active site" evidence="11">
    <location>
        <position position="229"/>
    </location>
</feature>
<dbReference type="InterPro" id="IPR022924">
    <property type="entry name" value="Cardiolipin_synthase"/>
</dbReference>
<dbReference type="FunFam" id="3.30.870.10:FF:000014">
    <property type="entry name" value="Cardiolipin synthase"/>
    <property type="match status" value="1"/>
</dbReference>
<organism evidence="15 17">
    <name type="scientific">Leuconostoc gasicomitatum</name>
    <dbReference type="NCBI Taxonomy" id="115778"/>
    <lineage>
        <taxon>Bacteria</taxon>
        <taxon>Bacillati</taxon>
        <taxon>Bacillota</taxon>
        <taxon>Bacilli</taxon>
        <taxon>Lactobacillales</taxon>
        <taxon>Lactobacillaceae</taxon>
        <taxon>Leuconostoc</taxon>
        <taxon>Leuconostoc gelidum group</taxon>
    </lineage>
</organism>
<feature type="transmembrane region" description="Helical" evidence="11">
    <location>
        <begin position="6"/>
        <end position="26"/>
    </location>
</feature>
<evidence type="ECO:0000259" key="13">
    <source>
        <dbReference type="PROSITE" id="PS50035"/>
    </source>
</evidence>
<keyword evidence="3 11" id="KW-0808">Transferase</keyword>
<dbReference type="GO" id="GO:0008808">
    <property type="term" value="F:cardiolipin synthase activity"/>
    <property type="evidence" value="ECO:0007669"/>
    <property type="project" value="UniProtKB-UniRule"/>
</dbReference>
<evidence type="ECO:0000256" key="10">
    <source>
        <dbReference type="ARBA" id="ARBA00023264"/>
    </source>
</evidence>
<dbReference type="Proteomes" id="UP000752647">
    <property type="component" value="Unassembled WGS sequence"/>
</dbReference>
<dbReference type="InterPro" id="IPR025202">
    <property type="entry name" value="PLD-like_dom"/>
</dbReference>
<evidence type="ECO:0000313" key="15">
    <source>
        <dbReference type="EMBL" id="MBZ5963288.1"/>
    </source>
</evidence>
<comment type="catalytic activity">
    <reaction evidence="11">
        <text>2 a 1,2-diacyl-sn-glycero-3-phospho-(1'-sn-glycerol) = a cardiolipin + glycerol</text>
        <dbReference type="Rhea" id="RHEA:31451"/>
        <dbReference type="ChEBI" id="CHEBI:17754"/>
        <dbReference type="ChEBI" id="CHEBI:62237"/>
        <dbReference type="ChEBI" id="CHEBI:64716"/>
    </reaction>
</comment>
<keyword evidence="5" id="KW-0677">Repeat</keyword>
<name>A0A9Q3T003_9LACO</name>
<keyword evidence="6 11" id="KW-1133">Transmembrane helix</keyword>
<dbReference type="HAMAP" id="MF_01916">
    <property type="entry name" value="Cardiolipin_synth_Cls"/>
    <property type="match status" value="1"/>
</dbReference>
<evidence type="ECO:0000313" key="17">
    <source>
        <dbReference type="Proteomes" id="UP000752647"/>
    </source>
</evidence>
<dbReference type="EMBL" id="JAHBFI010000020">
    <property type="protein sequence ID" value="MBZ5963288.1"/>
    <property type="molecule type" value="Genomic_DNA"/>
</dbReference>
<comment type="similarity">
    <text evidence="11">Belongs to the phospholipase D family. Cardiolipin synthase subfamily.</text>
</comment>
<sequence length="484" mass="56002">MLRDSLWIIIVTLLIINTFGAIITVFSQKRDIATIWAWLLVLLTLPVVGFFIFFLIGSRISNKKIFRLRTQDMRGLEQIAYNQRQQLEKIEELLPIPDSASELVRLFLTSDDAVLTRGNEIQIFTNGFDKFNALFEDIEHATHHIHLEYFTIYDDKIGNQLIDLLTKKAQEGIEVRIVFDQFGSHGQHRDMYKRLRDAGGIVVPFLMRRFQLLTLRFNFRNHRKIAIIDGTIGYIGGFNVGDQYLGYFKKFGHWRDTHIRIHGDAVLSMQSRFLMDWNATAEAEEVLSETIEYFPEIVQLPGLAMVQIVSSGPDNDMKQIKQGFMRMFASARTEITIQTPYFIPDAAILETLEIAVMSGVRVRLMIPDRPDHPIVYRATQYYAKELIELGAEVYRYDGGFLHSKVVSIDHEIGTVGSANMDIRSFVLNFETNAFVYDPDFAARLEDMFEQDIKDATKLTIEDFEQQSFWLTFLQKFSRLFSPIL</sequence>
<dbReference type="PROSITE" id="PS50035">
    <property type="entry name" value="PLD"/>
    <property type="match status" value="2"/>
</dbReference>
<evidence type="ECO:0000256" key="6">
    <source>
        <dbReference type="ARBA" id="ARBA00022989"/>
    </source>
</evidence>
<keyword evidence="4 11" id="KW-0812">Transmembrane</keyword>
<dbReference type="SUPFAM" id="SSF56024">
    <property type="entry name" value="Phospholipase D/nuclease"/>
    <property type="match status" value="2"/>
</dbReference>
<dbReference type="PANTHER" id="PTHR21248">
    <property type="entry name" value="CARDIOLIPIN SYNTHASE"/>
    <property type="match status" value="1"/>
</dbReference>
<evidence type="ECO:0000256" key="12">
    <source>
        <dbReference type="NCBIfam" id="TIGR04265"/>
    </source>
</evidence>
<evidence type="ECO:0000256" key="1">
    <source>
        <dbReference type="ARBA" id="ARBA00022475"/>
    </source>
</evidence>
<evidence type="ECO:0000256" key="11">
    <source>
        <dbReference type="HAMAP-Rule" id="MF_01916"/>
    </source>
</evidence>
<keyword evidence="7 11" id="KW-0443">Lipid metabolism</keyword>
<dbReference type="InterPro" id="IPR030874">
    <property type="entry name" value="Cardiolipin_synth_Firmi"/>
</dbReference>
<keyword evidence="16" id="KW-1185">Reference proteome</keyword>
<evidence type="ECO:0000256" key="2">
    <source>
        <dbReference type="ARBA" id="ARBA00022516"/>
    </source>
</evidence>
<evidence type="ECO:0000256" key="5">
    <source>
        <dbReference type="ARBA" id="ARBA00022737"/>
    </source>
</evidence>
<feature type="domain" description="PLD phosphodiesterase" evidence="13">
    <location>
        <begin position="397"/>
        <end position="424"/>
    </location>
</feature>
<evidence type="ECO:0000256" key="9">
    <source>
        <dbReference type="ARBA" id="ARBA00023209"/>
    </source>
</evidence>
<feature type="active site" evidence="11">
    <location>
        <position position="409"/>
    </location>
</feature>
<feature type="domain" description="PLD phosphodiesterase" evidence="13">
    <location>
        <begin position="217"/>
        <end position="244"/>
    </location>
</feature>
<dbReference type="CDD" id="cd09112">
    <property type="entry name" value="PLDc_CLS_2"/>
    <property type="match status" value="1"/>
</dbReference>
<dbReference type="EMBL" id="FBSY01000006">
    <property type="protein sequence ID" value="CUW09517.1"/>
    <property type="molecule type" value="Genomic_DNA"/>
</dbReference>
<evidence type="ECO:0000256" key="7">
    <source>
        <dbReference type="ARBA" id="ARBA00023098"/>
    </source>
</evidence>
<evidence type="ECO:0000256" key="3">
    <source>
        <dbReference type="ARBA" id="ARBA00022679"/>
    </source>
</evidence>
<gene>
    <name evidence="15" type="primary">cls</name>
    <name evidence="14" type="ORF">C122C_0477</name>
    <name evidence="15" type="ORF">KIJ12_09060</name>
</gene>
<keyword evidence="8 11" id="KW-0472">Membrane</keyword>
<keyword evidence="10 11" id="KW-1208">Phospholipid metabolism</keyword>
<accession>A0A9Q3T003</accession>
<dbReference type="RefSeq" id="WP_013231397.1">
    <property type="nucleotide sequence ID" value="NZ_BPKT01000001.1"/>
</dbReference>
<proteinExistence type="inferred from homology"/>
<comment type="caution">
    <text evidence="15">The sequence shown here is derived from an EMBL/GenBank/DDBJ whole genome shotgun (WGS) entry which is preliminary data.</text>
</comment>
<feature type="active site" evidence="11">
    <location>
        <position position="222"/>
    </location>
</feature>
<dbReference type="GO" id="GO:0032049">
    <property type="term" value="P:cardiolipin biosynthetic process"/>
    <property type="evidence" value="ECO:0007669"/>
    <property type="project" value="UniProtKB-UniRule"/>
</dbReference>
<evidence type="ECO:0000256" key="4">
    <source>
        <dbReference type="ARBA" id="ARBA00022692"/>
    </source>
</evidence>
<keyword evidence="2 11" id="KW-0444">Lipid biosynthesis</keyword>
<evidence type="ECO:0000313" key="16">
    <source>
        <dbReference type="Proteomes" id="UP000199271"/>
    </source>
</evidence>
<dbReference type="NCBIfam" id="TIGR04265">
    <property type="entry name" value="bac_cardiolipin"/>
    <property type="match status" value="1"/>
</dbReference>
<dbReference type="Pfam" id="PF13091">
    <property type="entry name" value="PLDc_2"/>
    <property type="match status" value="2"/>
</dbReference>
<dbReference type="CDD" id="cd09110">
    <property type="entry name" value="PLDc_CLS_1"/>
    <property type="match status" value="1"/>
</dbReference>
<dbReference type="GO" id="GO:0005886">
    <property type="term" value="C:plasma membrane"/>
    <property type="evidence" value="ECO:0007669"/>
    <property type="project" value="UniProtKB-SubCell"/>
</dbReference>
<dbReference type="PANTHER" id="PTHR21248:SF22">
    <property type="entry name" value="PHOSPHOLIPASE D"/>
    <property type="match status" value="1"/>
</dbReference>
<evidence type="ECO:0000256" key="8">
    <source>
        <dbReference type="ARBA" id="ARBA00023136"/>
    </source>
</evidence>
<protein>
    <recommendedName>
        <fullName evidence="11 12">Cardiolipin synthase</fullName>
        <shortName evidence="11">CL synthase</shortName>
        <ecNumber evidence="11 12">2.7.8.-</ecNumber>
    </recommendedName>
</protein>
<dbReference type="OMA" id="INYSADH"/>
<dbReference type="GeneID" id="34301767"/>
<evidence type="ECO:0000313" key="14">
    <source>
        <dbReference type="EMBL" id="CUW09517.1"/>
    </source>
</evidence>
<feature type="active site" evidence="11">
    <location>
        <position position="402"/>
    </location>
</feature>